<gene>
    <name evidence="1" type="ORF">E4188_22605</name>
</gene>
<evidence type="ECO:0000313" key="2">
    <source>
        <dbReference type="Proteomes" id="UP000502657"/>
    </source>
</evidence>
<reference evidence="1 2" key="1">
    <citation type="submission" date="2019-03" db="EMBL/GenBank/DDBJ databases">
        <title>Novel transposon Tn6433 accelerates the dissemination of tet(E) in Aeromonas from aerobic biofilm under oxytetracycline stress.</title>
        <authorList>
            <person name="Shi Y."/>
            <person name="Tian Z."/>
            <person name="Zhang Y."/>
            <person name="Zhang H."/>
            <person name="Yang M."/>
        </authorList>
    </citation>
    <scope>NUCLEOTIDE SEQUENCE [LARGE SCALE GENOMIC DNA]</scope>
    <source>
        <strain evidence="1 2">R50-22</strain>
        <plasmid evidence="2">paeme5</plasmid>
    </source>
</reference>
<geneLocation type="plasmid" evidence="2">
    <name>paeme5</name>
</geneLocation>
<protein>
    <submittedName>
        <fullName evidence="1">Uncharacterized protein</fullName>
    </submittedName>
</protein>
<dbReference type="EMBL" id="CP038449">
    <property type="protein sequence ID" value="QJT41292.1"/>
    <property type="molecule type" value="Genomic_DNA"/>
</dbReference>
<organism evidence="1 2">
    <name type="scientific">Aeromonas media</name>
    <dbReference type="NCBI Taxonomy" id="651"/>
    <lineage>
        <taxon>Bacteria</taxon>
        <taxon>Pseudomonadati</taxon>
        <taxon>Pseudomonadota</taxon>
        <taxon>Gammaproteobacteria</taxon>
        <taxon>Aeromonadales</taxon>
        <taxon>Aeromonadaceae</taxon>
        <taxon>Aeromonas</taxon>
    </lineage>
</organism>
<keyword evidence="2" id="KW-1185">Reference proteome</keyword>
<accession>A0ABX6P0A1</accession>
<sequence length="130" mass="14719">MNGLARTSKGHWVATHMGQRVTFTEQRFGEAAEVLARRVLLAMQAGTYDELRDNALLKQSYSRELAATMLGIRVGELNEWLLSGVLRDREIKPPRPDDRRGTGKFSGYELAIVQERMKADELEQASREKA</sequence>
<keyword evidence="1" id="KW-0614">Plasmid</keyword>
<name>A0ABX6P0A1_AERME</name>
<proteinExistence type="predicted"/>
<evidence type="ECO:0000313" key="1">
    <source>
        <dbReference type="EMBL" id="QJT41292.1"/>
    </source>
</evidence>
<dbReference type="Proteomes" id="UP000502657">
    <property type="component" value="Plasmid pAeme5"/>
</dbReference>